<dbReference type="InterPro" id="IPR013424">
    <property type="entry name" value="Ice-binding_C"/>
</dbReference>
<evidence type="ECO:0000256" key="2">
    <source>
        <dbReference type="SAM" id="SignalP"/>
    </source>
</evidence>
<reference evidence="3 4" key="1">
    <citation type="submission" date="2019-05" db="EMBL/GenBank/DDBJ databases">
        <title>Verrucobacter flavum gen. nov., sp. nov. a new member of the family Verrucomicrobiaceae.</title>
        <authorList>
            <person name="Szuroczki S."/>
            <person name="Abbaszade G."/>
            <person name="Szabo A."/>
            <person name="Felfoldi T."/>
            <person name="Schumann P."/>
            <person name="Boka K."/>
            <person name="Keki Z."/>
            <person name="Toumi M."/>
            <person name="Toth E."/>
        </authorList>
    </citation>
    <scope>NUCLEOTIDE SEQUENCE [LARGE SCALE GENOMIC DNA]</scope>
    <source>
        <strain evidence="3 4">MG-N-17</strain>
    </source>
</reference>
<dbReference type="Pfam" id="PF12951">
    <property type="entry name" value="PATR"/>
    <property type="match status" value="4"/>
</dbReference>
<evidence type="ECO:0000313" key="4">
    <source>
        <dbReference type="Proteomes" id="UP000306196"/>
    </source>
</evidence>
<dbReference type="AlphaFoldDB" id="A0A5R8KHC9"/>
<dbReference type="RefSeq" id="WP_138085317.1">
    <property type="nucleotide sequence ID" value="NZ_VAUV01000004.1"/>
</dbReference>
<gene>
    <name evidence="3" type="ORF">FEM03_06180</name>
</gene>
<keyword evidence="4" id="KW-1185">Reference proteome</keyword>
<dbReference type="NCBIfam" id="TIGR02595">
    <property type="entry name" value="PEP_CTERM"/>
    <property type="match status" value="1"/>
</dbReference>
<feature type="signal peptide" evidence="2">
    <location>
        <begin position="1"/>
        <end position="31"/>
    </location>
</feature>
<evidence type="ECO:0000313" key="3">
    <source>
        <dbReference type="EMBL" id="TLD71723.1"/>
    </source>
</evidence>
<organism evidence="3 4">
    <name type="scientific">Phragmitibacter flavus</name>
    <dbReference type="NCBI Taxonomy" id="2576071"/>
    <lineage>
        <taxon>Bacteria</taxon>
        <taxon>Pseudomonadati</taxon>
        <taxon>Verrucomicrobiota</taxon>
        <taxon>Verrucomicrobiia</taxon>
        <taxon>Verrucomicrobiales</taxon>
        <taxon>Verrucomicrobiaceae</taxon>
        <taxon>Phragmitibacter</taxon>
    </lineage>
</organism>
<accession>A0A5R8KHC9</accession>
<dbReference type="InterPro" id="IPR011050">
    <property type="entry name" value="Pectin_lyase_fold/virulence"/>
</dbReference>
<dbReference type="Proteomes" id="UP000306196">
    <property type="component" value="Unassembled WGS sequence"/>
</dbReference>
<dbReference type="EMBL" id="VAUV01000004">
    <property type="protein sequence ID" value="TLD71723.1"/>
    <property type="molecule type" value="Genomic_DNA"/>
</dbReference>
<name>A0A5R8KHC9_9BACT</name>
<feature type="chain" id="PRO_5024291240" evidence="2">
    <location>
        <begin position="32"/>
        <end position="1077"/>
    </location>
</feature>
<protein>
    <submittedName>
        <fullName evidence="3">PEP-CTERM sorting domain-containing protein</fullName>
    </submittedName>
</protein>
<dbReference type="NCBIfam" id="TIGR02601">
    <property type="entry name" value="autotrns_rpt"/>
    <property type="match status" value="3"/>
</dbReference>
<dbReference type="OrthoDB" id="200413at2"/>
<dbReference type="InterPro" id="IPR013425">
    <property type="entry name" value="Autotrns_rpt"/>
</dbReference>
<sequence length="1077" mass="107964">MSRHLSNSQARSLGGALLLLILLHLAPNIHAQTATWNGLGPTDNWSESTNWTGTPPTASSSLAYTFGGTTRLTPFNDLASLTANGITFSAGAGAFTLSGTAITLAGNITNSSSNLQTIDLNLAFSDATQRTVNSGSTTANLTISGDISGTGGIIKTGAGTLTLSGNNTFDGNLNINAGILRATSNTAFGSTIGTTTVANGTRIDLDTTAGDLTITGETLSLTGNGGDNNGALRASGGNTATWTGAVSISSGNGANRLGAIGNNSTLNISGTITGTGDLAIRTDGNSGKVILSGTNNSWGNTYAVVGTVQLSGGNNRLPATTVLEIGNGTNVAFAAVDLNGTSQTLGGLRTAGTTMGQTLTNTDLVNLSTLTLNNNTDYTFGSNAASGTGLINGNLEFIKTGTGTFTMQGTSSNTYTGQTLINGGTLVLNKATAGTLAINGPITIGDGTGQDILRLGQSQQIADTSLITLNGTGPNAGIFQLNSFAETIGGLDGTGIIENNNVGTGTLTLRFTVPAVPDITQTYAGILRDGDGIGDDGTLALTLAKTGAGSGLGTLVLTNTNTYSGQTNVGANTVLRITNADALGTGGTTANGTIVADTGRVELTGGITVASETITINGSGGNPSSMGALRSIGGGNQINTWAGNIILGSGNGGGTNGTRVGATNSTTLLLLGQISDLGNNFDLGIRSEGLSGIVAIGGSATNTWRNTFIVVGTTRLEDNHDRLPTNTIVTLGNSSNAAATELNLNGYHQTIAGLSDAGTGTSMSNVVTNRDTTTASTLTLNNSTDQTYGATSNNSLITGNLALIKTGTARQTLGSANTYTGATTVNNGILEVGTGGTASARDNGRTGNNLATNLLTVIDSGLLIGTGTIAGTATTTHLVGPGGTIAPGDYLSSASADPTSIGTLDINGNLNAIGGAINLQIGGTLITDNTLAALTPGTLDYQNHITANITTWENSTNGTTRGEHDLLNISGQLSLSGDSLVTVSLFGDGYSPQAGDIFDVLDWTNTLGGSGFNVGTNLRSGGTGGGDLLLANLNGGLLWDVSQFSTHGILIVVVVPEPTRALLLTLSLSALLSRRRR</sequence>
<evidence type="ECO:0000256" key="1">
    <source>
        <dbReference type="ARBA" id="ARBA00022729"/>
    </source>
</evidence>
<keyword evidence="1 2" id="KW-0732">Signal</keyword>
<proteinExistence type="predicted"/>
<comment type="caution">
    <text evidence="3">The sequence shown here is derived from an EMBL/GenBank/DDBJ whole genome shotgun (WGS) entry which is preliminary data.</text>
</comment>
<dbReference type="SUPFAM" id="SSF51126">
    <property type="entry name" value="Pectin lyase-like"/>
    <property type="match status" value="1"/>
</dbReference>